<dbReference type="InterPro" id="IPR010930">
    <property type="entry name" value="Flg_bb/hook_C_dom"/>
</dbReference>
<evidence type="ECO:0000259" key="6">
    <source>
        <dbReference type="Pfam" id="PF06429"/>
    </source>
</evidence>
<dbReference type="OrthoDB" id="9804559at2"/>
<dbReference type="NCBIfam" id="TIGR03506">
    <property type="entry name" value="FlgEFG_subfam"/>
    <property type="match status" value="1"/>
</dbReference>
<keyword evidence="8" id="KW-0282">Flagellum</keyword>
<evidence type="ECO:0000256" key="4">
    <source>
        <dbReference type="RuleBase" id="RU362116"/>
    </source>
</evidence>
<comment type="caution">
    <text evidence="8">The sequence shown here is derived from an EMBL/GenBank/DDBJ whole genome shotgun (WGS) entry which is preliminary data.</text>
</comment>
<dbReference type="Proteomes" id="UP000019760">
    <property type="component" value="Unassembled WGS sequence"/>
</dbReference>
<evidence type="ECO:0000313" key="8">
    <source>
        <dbReference type="EMBL" id="GAJ29151.1"/>
    </source>
</evidence>
<evidence type="ECO:0000256" key="3">
    <source>
        <dbReference type="ARBA" id="ARBA00023143"/>
    </source>
</evidence>
<reference evidence="9" key="1">
    <citation type="journal article" date="2014" name="FEMS Microbiol. Lett.">
        <title>Draft Genomic DNA Sequence of the Facultatively Methylotrophic Bacterium Acidomonas methanolica type strain MB58.</title>
        <authorList>
            <person name="Higashiura N."/>
            <person name="Hadano H."/>
            <person name="Hirakawa H."/>
            <person name="Matsutani M."/>
            <person name="Takabe S."/>
            <person name="Matsushita K."/>
            <person name="Azuma Y."/>
        </authorList>
    </citation>
    <scope>NUCLEOTIDE SEQUENCE [LARGE SCALE GENOMIC DNA]</scope>
    <source>
        <strain evidence="9">MB58</strain>
    </source>
</reference>
<dbReference type="SUPFAM" id="SSF117143">
    <property type="entry name" value="Flagellar hook protein flgE"/>
    <property type="match status" value="1"/>
</dbReference>
<dbReference type="Pfam" id="PF06429">
    <property type="entry name" value="Flg_bbr_C"/>
    <property type="match status" value="1"/>
</dbReference>
<keyword evidence="8" id="KW-0969">Cilium</keyword>
<organism evidence="8 9">
    <name type="scientific">Acidomonas methanolica NBRC 104435</name>
    <dbReference type="NCBI Taxonomy" id="1231351"/>
    <lineage>
        <taxon>Bacteria</taxon>
        <taxon>Pseudomonadati</taxon>
        <taxon>Pseudomonadota</taxon>
        <taxon>Alphaproteobacteria</taxon>
        <taxon>Acetobacterales</taxon>
        <taxon>Acetobacteraceae</taxon>
        <taxon>Acidomonas</taxon>
    </lineage>
</organism>
<feature type="domain" description="Flagellar hook protein FlgE/F/G-like D1" evidence="7">
    <location>
        <begin position="87"/>
        <end position="152"/>
    </location>
</feature>
<comment type="subunit">
    <text evidence="4">The basal body constitutes a major portion of the flagellar organelle and consists of five rings (E,L,P,S, and M) mounted on a central rod. The rod consists of about 26 subunits of FlgG in the distal portion, and FlgB, FlgC and FlgF are thought to build up the proximal portion of the rod with about 6 subunits each.</text>
</comment>
<dbReference type="InterPro" id="IPR053967">
    <property type="entry name" value="LlgE_F_G-like_D1"/>
</dbReference>
<dbReference type="GO" id="GO:0071978">
    <property type="term" value="P:bacterial-type flagellum-dependent swarming motility"/>
    <property type="evidence" value="ECO:0007669"/>
    <property type="project" value="TreeGrafter"/>
</dbReference>
<protein>
    <recommendedName>
        <fullName evidence="4">Flagellar basal-body rod protein FlgF</fullName>
    </recommendedName>
</protein>
<dbReference type="InterPro" id="IPR037925">
    <property type="entry name" value="FlgE/F/G-like"/>
</dbReference>
<dbReference type="PANTHER" id="PTHR30435:SF19">
    <property type="entry name" value="FLAGELLAR BASAL-BODY ROD PROTEIN FLGG"/>
    <property type="match status" value="1"/>
</dbReference>
<proteinExistence type="inferred from homology"/>
<comment type="subcellular location">
    <subcellularLocation>
        <location evidence="1 4">Bacterial flagellum basal body</location>
    </subcellularLocation>
</comment>
<keyword evidence="3 4" id="KW-0975">Bacterial flagellum</keyword>
<dbReference type="Pfam" id="PF22692">
    <property type="entry name" value="LlgE_F_G_D1"/>
    <property type="match status" value="1"/>
</dbReference>
<evidence type="ECO:0000313" key="9">
    <source>
        <dbReference type="Proteomes" id="UP000019760"/>
    </source>
</evidence>
<dbReference type="InterPro" id="IPR012836">
    <property type="entry name" value="FlgF"/>
</dbReference>
<dbReference type="InterPro" id="IPR020013">
    <property type="entry name" value="Flagellar_FlgE/F/G"/>
</dbReference>
<keyword evidence="8" id="KW-0966">Cell projection</keyword>
<evidence type="ECO:0000256" key="2">
    <source>
        <dbReference type="ARBA" id="ARBA00009677"/>
    </source>
</evidence>
<accession>A0A023D5T3</accession>
<feature type="domain" description="Flagellar basal-body/hook protein C-terminal" evidence="6">
    <location>
        <begin position="195"/>
        <end position="238"/>
    </location>
</feature>
<dbReference type="NCBIfam" id="TIGR02490">
    <property type="entry name" value="flgF"/>
    <property type="match status" value="1"/>
</dbReference>
<dbReference type="InterPro" id="IPR001444">
    <property type="entry name" value="Flag_bb_rod_N"/>
</dbReference>
<keyword evidence="9" id="KW-1185">Reference proteome</keyword>
<dbReference type="Pfam" id="PF00460">
    <property type="entry name" value="Flg_bb_rod"/>
    <property type="match status" value="1"/>
</dbReference>
<reference evidence="8 9" key="2">
    <citation type="journal article" date="2014" name="FEMS Microbiol. Lett.">
        <title>Draft genomic DNA sequence of the facultatively methylotrophic bacterium Acidomonas methanolica type strain MB58.</title>
        <authorList>
            <person name="Higashiura N."/>
            <person name="Hadano H."/>
            <person name="Hirakawa H."/>
            <person name="Matsutani M."/>
            <person name="Takabe S."/>
            <person name="Matsushita K."/>
            <person name="Azuma Y."/>
        </authorList>
    </citation>
    <scope>NUCLEOTIDE SEQUENCE [LARGE SCALE GENOMIC DNA]</scope>
    <source>
        <strain evidence="8 9">MB58</strain>
    </source>
</reference>
<dbReference type="RefSeq" id="WP_042058641.1">
    <property type="nucleotide sequence ID" value="NZ_BAND01000049.1"/>
</dbReference>
<dbReference type="InterPro" id="IPR019776">
    <property type="entry name" value="Flagellar_basal_body_rod_CS"/>
</dbReference>
<evidence type="ECO:0000259" key="5">
    <source>
        <dbReference type="Pfam" id="PF00460"/>
    </source>
</evidence>
<evidence type="ECO:0000256" key="1">
    <source>
        <dbReference type="ARBA" id="ARBA00004117"/>
    </source>
</evidence>
<dbReference type="PROSITE" id="PS00588">
    <property type="entry name" value="FLAGELLA_BB_ROD"/>
    <property type="match status" value="1"/>
</dbReference>
<name>A0A023D5T3_ACIMT</name>
<feature type="domain" description="Flagellar basal body rod protein N-terminal" evidence="5">
    <location>
        <begin position="6"/>
        <end position="35"/>
    </location>
</feature>
<evidence type="ECO:0000259" key="7">
    <source>
        <dbReference type="Pfam" id="PF22692"/>
    </source>
</evidence>
<dbReference type="EMBL" id="BAND01000049">
    <property type="protein sequence ID" value="GAJ29151.1"/>
    <property type="molecule type" value="Genomic_DNA"/>
</dbReference>
<sequence>MENATYIALSRLDTEQRAMSVVADNIANASTTGFKSQHVLFSDYLSPQDGSDLPKGAENEAYTQDLATWRDLSQGQLQQTGNPLDIAIGGEGYFTLRTATGIRLSRSGRFQQRSDGMIADDAGNPLLDRAGQPIRVPAVDHTLTIASDGTISGANGVIARIGVVIPQDQHKLLPEGGKFLRADTPTTQAPAPKLVQGMIESSNVQLMPEMTHMLQIQRDFQFVAQFVESEATRQQDAISKILQVNV</sequence>
<comment type="similarity">
    <text evidence="2 4">Belongs to the flagella basal body rod proteins family.</text>
</comment>
<dbReference type="AlphaFoldDB" id="A0A023D5T3"/>
<dbReference type="GO" id="GO:0030694">
    <property type="term" value="C:bacterial-type flagellum basal body, rod"/>
    <property type="evidence" value="ECO:0007669"/>
    <property type="project" value="UniProtKB-UniRule"/>
</dbReference>
<dbReference type="PANTHER" id="PTHR30435">
    <property type="entry name" value="FLAGELLAR PROTEIN"/>
    <property type="match status" value="1"/>
</dbReference>
<gene>
    <name evidence="8" type="ORF">Amme_049_005</name>
</gene>